<name>A0AAD6ZWC3_9AGAR</name>
<reference evidence="1" key="1">
    <citation type="submission" date="2023-03" db="EMBL/GenBank/DDBJ databases">
        <title>Massive genome expansion in bonnet fungi (Mycena s.s.) driven by repeated elements and novel gene families across ecological guilds.</title>
        <authorList>
            <consortium name="Lawrence Berkeley National Laboratory"/>
            <person name="Harder C.B."/>
            <person name="Miyauchi S."/>
            <person name="Viragh M."/>
            <person name="Kuo A."/>
            <person name="Thoen E."/>
            <person name="Andreopoulos B."/>
            <person name="Lu D."/>
            <person name="Skrede I."/>
            <person name="Drula E."/>
            <person name="Henrissat B."/>
            <person name="Morin E."/>
            <person name="Kohler A."/>
            <person name="Barry K."/>
            <person name="LaButti K."/>
            <person name="Morin E."/>
            <person name="Salamov A."/>
            <person name="Lipzen A."/>
            <person name="Mereny Z."/>
            <person name="Hegedus B."/>
            <person name="Baldrian P."/>
            <person name="Stursova M."/>
            <person name="Weitz H."/>
            <person name="Taylor A."/>
            <person name="Grigoriev I.V."/>
            <person name="Nagy L.G."/>
            <person name="Martin F."/>
            <person name="Kauserud H."/>
        </authorList>
    </citation>
    <scope>NUCLEOTIDE SEQUENCE</scope>
    <source>
        <strain evidence="1">CBHHK002</strain>
    </source>
</reference>
<dbReference type="Proteomes" id="UP001218218">
    <property type="component" value="Unassembled WGS sequence"/>
</dbReference>
<dbReference type="AlphaFoldDB" id="A0AAD6ZWC3"/>
<protein>
    <submittedName>
        <fullName evidence="1">Uncharacterized protein</fullName>
    </submittedName>
</protein>
<proteinExistence type="predicted"/>
<evidence type="ECO:0000313" key="1">
    <source>
        <dbReference type="EMBL" id="KAJ7342539.1"/>
    </source>
</evidence>
<gene>
    <name evidence="1" type="ORF">DFH08DRAFT_874487</name>
</gene>
<comment type="caution">
    <text evidence="1">The sequence shown here is derived from an EMBL/GenBank/DDBJ whole genome shotgun (WGS) entry which is preliminary data.</text>
</comment>
<sequence>MSLLRSPPEVRGIIFDFCFPPPQTYVQIVPYRTSLPACRLNLPLALYLVCKLITSELEPLPAKLRRLDFTYIIRGSSLHNGWRPEYGNKYDDDHAHFPSIMRFAERVRLVGAGPISSRGRGLGSPSRFLKPGPQCALKVLEVQPRAWSKTFLVLILLRHLGDLTTHPDVAGRLEVRLIRDADDPLVPDEDVRARLRAYHARKEAGELEGPIFVNLAALEEQGREGKPNVDMEKIKVWLKKFQDVEDANQRLDLKGPLNNDDV</sequence>
<dbReference type="EMBL" id="JARIHO010000025">
    <property type="protein sequence ID" value="KAJ7342539.1"/>
    <property type="molecule type" value="Genomic_DNA"/>
</dbReference>
<keyword evidence="2" id="KW-1185">Reference proteome</keyword>
<organism evidence="1 2">
    <name type="scientific">Mycena albidolilacea</name>
    <dbReference type="NCBI Taxonomy" id="1033008"/>
    <lineage>
        <taxon>Eukaryota</taxon>
        <taxon>Fungi</taxon>
        <taxon>Dikarya</taxon>
        <taxon>Basidiomycota</taxon>
        <taxon>Agaricomycotina</taxon>
        <taxon>Agaricomycetes</taxon>
        <taxon>Agaricomycetidae</taxon>
        <taxon>Agaricales</taxon>
        <taxon>Marasmiineae</taxon>
        <taxon>Mycenaceae</taxon>
        <taxon>Mycena</taxon>
    </lineage>
</organism>
<accession>A0AAD6ZWC3</accession>
<evidence type="ECO:0000313" key="2">
    <source>
        <dbReference type="Proteomes" id="UP001218218"/>
    </source>
</evidence>